<organism evidence="6 7">
    <name type="scientific">Dictyobacter halimunensis</name>
    <dbReference type="NCBI Taxonomy" id="3026934"/>
    <lineage>
        <taxon>Bacteria</taxon>
        <taxon>Bacillati</taxon>
        <taxon>Chloroflexota</taxon>
        <taxon>Ktedonobacteria</taxon>
        <taxon>Ktedonobacterales</taxon>
        <taxon>Dictyobacteraceae</taxon>
        <taxon>Dictyobacter</taxon>
    </lineage>
</organism>
<sequence>MLETEARERVLTVAEQLFARRGYAAVTLRDIATEVGIRHTSLYHHVPGGKEELFVEVTERHLKRHQQGLMQAIQQARPHIKDELHAVADWLLSQAPIDLLRMTQSDMPAIDPRHAEYLSQLALEAMIQPIYVALQEAQQQGEIRQLDFGPIAGGLLGMIESFYAVPETALVQNRQEMAYIVIDALLEGLYPHT</sequence>
<reference evidence="6 7" key="1">
    <citation type="submission" date="2023-02" db="EMBL/GenBank/DDBJ databases">
        <title>Dictyobacter halimunensis sp. nov., a new member of the class Ktedonobacteria from forest soil in a geothermal area.</title>
        <authorList>
            <person name="Rachmania M.K."/>
            <person name="Ningsih F."/>
            <person name="Sakai Y."/>
            <person name="Yabe S."/>
            <person name="Yokota A."/>
            <person name="Sjamsuridzal W."/>
        </authorList>
    </citation>
    <scope>NUCLEOTIDE SEQUENCE [LARGE SCALE GENOMIC DNA]</scope>
    <source>
        <strain evidence="6 7">S3.2.2.5</strain>
    </source>
</reference>
<keyword evidence="3" id="KW-0804">Transcription</keyword>
<protein>
    <submittedName>
        <fullName evidence="6">TetR family transcriptional regulator</fullName>
    </submittedName>
</protein>
<keyword evidence="2 4" id="KW-0238">DNA-binding</keyword>
<evidence type="ECO:0000256" key="1">
    <source>
        <dbReference type="ARBA" id="ARBA00023015"/>
    </source>
</evidence>
<proteinExistence type="predicted"/>
<evidence type="ECO:0000256" key="3">
    <source>
        <dbReference type="ARBA" id="ARBA00023163"/>
    </source>
</evidence>
<dbReference type="InterPro" id="IPR009057">
    <property type="entry name" value="Homeodomain-like_sf"/>
</dbReference>
<dbReference type="InterPro" id="IPR050109">
    <property type="entry name" value="HTH-type_TetR-like_transc_reg"/>
</dbReference>
<dbReference type="InterPro" id="IPR036271">
    <property type="entry name" value="Tet_transcr_reg_TetR-rel_C_sf"/>
</dbReference>
<evidence type="ECO:0000256" key="2">
    <source>
        <dbReference type="ARBA" id="ARBA00023125"/>
    </source>
</evidence>
<name>A0ABQ6FJA8_9CHLR</name>
<dbReference type="SUPFAM" id="SSF46689">
    <property type="entry name" value="Homeodomain-like"/>
    <property type="match status" value="1"/>
</dbReference>
<evidence type="ECO:0000256" key="4">
    <source>
        <dbReference type="PROSITE-ProRule" id="PRU00335"/>
    </source>
</evidence>
<dbReference type="SUPFAM" id="SSF48498">
    <property type="entry name" value="Tetracyclin repressor-like, C-terminal domain"/>
    <property type="match status" value="1"/>
</dbReference>
<dbReference type="Gene3D" id="1.10.10.60">
    <property type="entry name" value="Homeodomain-like"/>
    <property type="match status" value="1"/>
</dbReference>
<keyword evidence="1" id="KW-0805">Transcription regulation</keyword>
<dbReference type="EMBL" id="BSRI01000001">
    <property type="protein sequence ID" value="GLV53655.1"/>
    <property type="molecule type" value="Genomic_DNA"/>
</dbReference>
<gene>
    <name evidence="6" type="ORF">KDH_05070</name>
</gene>
<dbReference type="PROSITE" id="PS50977">
    <property type="entry name" value="HTH_TETR_2"/>
    <property type="match status" value="1"/>
</dbReference>
<accession>A0ABQ6FJA8</accession>
<feature type="DNA-binding region" description="H-T-H motif" evidence="4">
    <location>
        <begin position="27"/>
        <end position="46"/>
    </location>
</feature>
<dbReference type="PANTHER" id="PTHR30055:SF234">
    <property type="entry name" value="HTH-TYPE TRANSCRIPTIONAL REGULATOR BETI"/>
    <property type="match status" value="1"/>
</dbReference>
<dbReference type="Pfam" id="PF00440">
    <property type="entry name" value="TetR_N"/>
    <property type="match status" value="1"/>
</dbReference>
<evidence type="ECO:0000313" key="6">
    <source>
        <dbReference type="EMBL" id="GLV53655.1"/>
    </source>
</evidence>
<feature type="domain" description="HTH tetR-type" evidence="5">
    <location>
        <begin position="4"/>
        <end position="64"/>
    </location>
</feature>
<dbReference type="Proteomes" id="UP001344906">
    <property type="component" value="Unassembled WGS sequence"/>
</dbReference>
<dbReference type="PANTHER" id="PTHR30055">
    <property type="entry name" value="HTH-TYPE TRANSCRIPTIONAL REGULATOR RUTR"/>
    <property type="match status" value="1"/>
</dbReference>
<dbReference type="Gene3D" id="1.10.357.10">
    <property type="entry name" value="Tetracycline Repressor, domain 2"/>
    <property type="match status" value="1"/>
</dbReference>
<keyword evidence="7" id="KW-1185">Reference proteome</keyword>
<dbReference type="RefSeq" id="WP_338247366.1">
    <property type="nucleotide sequence ID" value="NZ_BSRI01000001.1"/>
</dbReference>
<dbReference type="InterPro" id="IPR001647">
    <property type="entry name" value="HTH_TetR"/>
</dbReference>
<comment type="caution">
    <text evidence="6">The sequence shown here is derived from an EMBL/GenBank/DDBJ whole genome shotgun (WGS) entry which is preliminary data.</text>
</comment>
<evidence type="ECO:0000259" key="5">
    <source>
        <dbReference type="PROSITE" id="PS50977"/>
    </source>
</evidence>
<evidence type="ECO:0000313" key="7">
    <source>
        <dbReference type="Proteomes" id="UP001344906"/>
    </source>
</evidence>